<reference evidence="1 2" key="1">
    <citation type="submission" date="2017-05" db="EMBL/GenBank/DDBJ databases">
        <authorList>
            <person name="Song R."/>
            <person name="Chenine A.L."/>
            <person name="Ruprecht R.M."/>
        </authorList>
    </citation>
    <scope>NUCLEOTIDE SEQUENCE [LARGE SCALE GENOMIC DNA]</scope>
    <source>
        <strain evidence="1 2">CECT 8489</strain>
    </source>
</reference>
<evidence type="ECO:0000313" key="2">
    <source>
        <dbReference type="Proteomes" id="UP000201838"/>
    </source>
</evidence>
<protein>
    <submittedName>
        <fullName evidence="1">Uncharacterized protein</fullName>
    </submittedName>
</protein>
<keyword evidence="2" id="KW-1185">Reference proteome</keyword>
<gene>
    <name evidence="1" type="ORF">BOA8489_02878</name>
</gene>
<dbReference type="Proteomes" id="UP000201838">
    <property type="component" value="Unassembled WGS sequence"/>
</dbReference>
<organism evidence="1 2">
    <name type="scientific">Boseongicola aestuarii</name>
    <dbReference type="NCBI Taxonomy" id="1470561"/>
    <lineage>
        <taxon>Bacteria</taxon>
        <taxon>Pseudomonadati</taxon>
        <taxon>Pseudomonadota</taxon>
        <taxon>Alphaproteobacteria</taxon>
        <taxon>Rhodobacterales</taxon>
        <taxon>Paracoccaceae</taxon>
        <taxon>Boseongicola</taxon>
    </lineage>
</organism>
<accession>A0A238J456</accession>
<dbReference type="RefSeq" id="WP_093974937.1">
    <property type="nucleotide sequence ID" value="NZ_FXXQ01000010.1"/>
</dbReference>
<evidence type="ECO:0000313" key="1">
    <source>
        <dbReference type="EMBL" id="SMX24750.1"/>
    </source>
</evidence>
<name>A0A238J456_9RHOB</name>
<sequence length="68" mass="7818">MKIRDTIVCASRTDIKNYFYFIVSTGLFQTYRGWVSMGRANPLLKVAKRKEATTRAEIADIFKLSRLG</sequence>
<proteinExistence type="predicted"/>
<dbReference type="AlphaFoldDB" id="A0A238J456"/>
<dbReference type="EMBL" id="FXXQ01000010">
    <property type="protein sequence ID" value="SMX24750.1"/>
    <property type="molecule type" value="Genomic_DNA"/>
</dbReference>